<dbReference type="InterPro" id="IPR003661">
    <property type="entry name" value="HisK_dim/P_dom"/>
</dbReference>
<keyword evidence="4" id="KW-0808">Transferase</keyword>
<dbReference type="InterPro" id="IPR000014">
    <property type="entry name" value="PAS"/>
</dbReference>
<gene>
    <name evidence="10" type="ORF">G3569_08795</name>
</gene>
<protein>
    <recommendedName>
        <fullName evidence="2">histidine kinase</fullName>
        <ecNumber evidence="2">2.7.13.3</ecNumber>
    </recommendedName>
</protein>
<dbReference type="InterPro" id="IPR036890">
    <property type="entry name" value="HATPase_C_sf"/>
</dbReference>
<dbReference type="Pfam" id="PF00512">
    <property type="entry name" value="HisKA"/>
    <property type="match status" value="1"/>
</dbReference>
<dbReference type="NCBIfam" id="TIGR00229">
    <property type="entry name" value="sensory_box"/>
    <property type="match status" value="1"/>
</dbReference>
<dbReference type="Pfam" id="PF13426">
    <property type="entry name" value="PAS_9"/>
    <property type="match status" value="1"/>
</dbReference>
<sequence length="376" mass="43188">MILNKENLKDLYQNAPCGYLLMKDDGSIVNANNTLLEWLGYEREEIVLEKTFQDLVGMGGKIYFETHLIPLLQMQKEISEINLELERKDSSKIPVLLNAKLVQDSPEDELIYRVALSDMTQRKLYEEELLLAQKEAEEKTKQLKQINEELERFAHSISHDLQAPLNTITSLISLYEEEGLSENEEKIKEFFSLVATNTDRMRMMIRDLLSYSKIDTKTKNLDPVSLKEVCQEALELLHADIQKHNATFDIGDLPTVMGERSQLVRLFQNLFSNAMKYRSEEDPVIEVYSEKGDDFYTIRVKDNGMGIDREDEEKVFEFMERLDTDKSIEGTGIGLSTCKRVVENHGGNITVCSEAGDGCTFSFTLPLVEQEENVRE</sequence>
<name>A0A6M1T8Z8_9BACT</name>
<dbReference type="Gene3D" id="3.30.565.10">
    <property type="entry name" value="Histidine kinase-like ATPase, C-terminal domain"/>
    <property type="match status" value="1"/>
</dbReference>
<dbReference type="InterPro" id="IPR005467">
    <property type="entry name" value="His_kinase_dom"/>
</dbReference>
<comment type="catalytic activity">
    <reaction evidence="1">
        <text>ATP + protein L-histidine = ADP + protein N-phospho-L-histidine.</text>
        <dbReference type="EC" id="2.7.13.3"/>
    </reaction>
</comment>
<keyword evidence="6" id="KW-0175">Coiled coil</keyword>
<evidence type="ECO:0000259" key="8">
    <source>
        <dbReference type="PROSITE" id="PS50112"/>
    </source>
</evidence>
<feature type="coiled-coil region" evidence="6">
    <location>
        <begin position="122"/>
        <end position="156"/>
    </location>
</feature>
<dbReference type="EMBL" id="JAALLS010000010">
    <property type="protein sequence ID" value="NGP88451.1"/>
    <property type="molecule type" value="Genomic_DNA"/>
</dbReference>
<keyword evidence="3" id="KW-0597">Phosphoprotein</keyword>
<dbReference type="CDD" id="cd00082">
    <property type="entry name" value="HisKA"/>
    <property type="match status" value="1"/>
</dbReference>
<dbReference type="InterPro" id="IPR052162">
    <property type="entry name" value="Sensor_kinase/Photoreceptor"/>
</dbReference>
<keyword evidence="5" id="KW-0418">Kinase</keyword>
<reference evidence="10 11" key="1">
    <citation type="submission" date="2020-02" db="EMBL/GenBank/DDBJ databases">
        <title>Aliifodinibius halophilus 2W32, complete genome.</title>
        <authorList>
            <person name="Li Y."/>
            <person name="Wu S."/>
        </authorList>
    </citation>
    <scope>NUCLEOTIDE SEQUENCE [LARGE SCALE GENOMIC DNA]</scope>
    <source>
        <strain evidence="10 11">2W32</strain>
    </source>
</reference>
<evidence type="ECO:0000256" key="1">
    <source>
        <dbReference type="ARBA" id="ARBA00000085"/>
    </source>
</evidence>
<dbReference type="PANTHER" id="PTHR43304:SF1">
    <property type="entry name" value="PAC DOMAIN-CONTAINING PROTEIN"/>
    <property type="match status" value="1"/>
</dbReference>
<dbReference type="PROSITE" id="PS50113">
    <property type="entry name" value="PAC"/>
    <property type="match status" value="1"/>
</dbReference>
<evidence type="ECO:0000256" key="4">
    <source>
        <dbReference type="ARBA" id="ARBA00022679"/>
    </source>
</evidence>
<dbReference type="InterPro" id="IPR000700">
    <property type="entry name" value="PAS-assoc_C"/>
</dbReference>
<dbReference type="CDD" id="cd00130">
    <property type="entry name" value="PAS"/>
    <property type="match status" value="1"/>
</dbReference>
<accession>A0A6M1T8Z8</accession>
<evidence type="ECO:0000256" key="6">
    <source>
        <dbReference type="SAM" id="Coils"/>
    </source>
</evidence>
<dbReference type="SMART" id="SM00387">
    <property type="entry name" value="HATPase_c"/>
    <property type="match status" value="1"/>
</dbReference>
<dbReference type="PROSITE" id="PS50112">
    <property type="entry name" value="PAS"/>
    <property type="match status" value="1"/>
</dbReference>
<dbReference type="GO" id="GO:0000155">
    <property type="term" value="F:phosphorelay sensor kinase activity"/>
    <property type="evidence" value="ECO:0007669"/>
    <property type="project" value="InterPro"/>
</dbReference>
<organism evidence="10 11">
    <name type="scientific">Fodinibius halophilus</name>
    <dbReference type="NCBI Taxonomy" id="1736908"/>
    <lineage>
        <taxon>Bacteria</taxon>
        <taxon>Pseudomonadati</taxon>
        <taxon>Balneolota</taxon>
        <taxon>Balneolia</taxon>
        <taxon>Balneolales</taxon>
        <taxon>Balneolaceae</taxon>
        <taxon>Fodinibius</taxon>
    </lineage>
</organism>
<proteinExistence type="predicted"/>
<feature type="domain" description="PAC" evidence="9">
    <location>
        <begin position="79"/>
        <end position="131"/>
    </location>
</feature>
<dbReference type="Gene3D" id="3.30.450.20">
    <property type="entry name" value="PAS domain"/>
    <property type="match status" value="1"/>
</dbReference>
<evidence type="ECO:0000313" key="11">
    <source>
        <dbReference type="Proteomes" id="UP000479132"/>
    </source>
</evidence>
<evidence type="ECO:0000256" key="5">
    <source>
        <dbReference type="ARBA" id="ARBA00022777"/>
    </source>
</evidence>
<dbReference type="RefSeq" id="WP_165268194.1">
    <property type="nucleotide sequence ID" value="NZ_JAALLS010000010.1"/>
</dbReference>
<evidence type="ECO:0000259" key="7">
    <source>
        <dbReference type="PROSITE" id="PS50109"/>
    </source>
</evidence>
<evidence type="ECO:0000256" key="3">
    <source>
        <dbReference type="ARBA" id="ARBA00022553"/>
    </source>
</evidence>
<dbReference type="SUPFAM" id="SSF55785">
    <property type="entry name" value="PYP-like sensor domain (PAS domain)"/>
    <property type="match status" value="1"/>
</dbReference>
<feature type="domain" description="Histidine kinase" evidence="7">
    <location>
        <begin position="156"/>
        <end position="369"/>
    </location>
</feature>
<dbReference type="FunFam" id="3.30.565.10:FF:000006">
    <property type="entry name" value="Sensor histidine kinase WalK"/>
    <property type="match status" value="1"/>
</dbReference>
<dbReference type="AlphaFoldDB" id="A0A6M1T8Z8"/>
<dbReference type="PROSITE" id="PS50109">
    <property type="entry name" value="HIS_KIN"/>
    <property type="match status" value="1"/>
</dbReference>
<dbReference type="InterPro" id="IPR003594">
    <property type="entry name" value="HATPase_dom"/>
</dbReference>
<comment type="caution">
    <text evidence="10">The sequence shown here is derived from an EMBL/GenBank/DDBJ whole genome shotgun (WGS) entry which is preliminary data.</text>
</comment>
<evidence type="ECO:0000313" key="10">
    <source>
        <dbReference type="EMBL" id="NGP88451.1"/>
    </source>
</evidence>
<dbReference type="InterPro" id="IPR036097">
    <property type="entry name" value="HisK_dim/P_sf"/>
</dbReference>
<dbReference type="Gene3D" id="1.10.287.130">
    <property type="match status" value="1"/>
</dbReference>
<feature type="domain" description="PAS" evidence="8">
    <location>
        <begin position="4"/>
        <end position="56"/>
    </location>
</feature>
<keyword evidence="11" id="KW-1185">Reference proteome</keyword>
<dbReference type="PANTHER" id="PTHR43304">
    <property type="entry name" value="PHYTOCHROME-LIKE PROTEIN CPH1"/>
    <property type="match status" value="1"/>
</dbReference>
<evidence type="ECO:0000256" key="2">
    <source>
        <dbReference type="ARBA" id="ARBA00012438"/>
    </source>
</evidence>
<evidence type="ECO:0000259" key="9">
    <source>
        <dbReference type="PROSITE" id="PS50113"/>
    </source>
</evidence>
<dbReference type="InterPro" id="IPR004358">
    <property type="entry name" value="Sig_transdc_His_kin-like_C"/>
</dbReference>
<dbReference type="InterPro" id="IPR035965">
    <property type="entry name" value="PAS-like_dom_sf"/>
</dbReference>
<dbReference type="EC" id="2.7.13.3" evidence="2"/>
<dbReference type="SMART" id="SM00388">
    <property type="entry name" value="HisKA"/>
    <property type="match status" value="1"/>
</dbReference>
<dbReference type="SUPFAM" id="SSF55874">
    <property type="entry name" value="ATPase domain of HSP90 chaperone/DNA topoisomerase II/histidine kinase"/>
    <property type="match status" value="1"/>
</dbReference>
<dbReference type="Proteomes" id="UP000479132">
    <property type="component" value="Unassembled WGS sequence"/>
</dbReference>
<dbReference type="PRINTS" id="PR00344">
    <property type="entry name" value="BCTRLSENSOR"/>
</dbReference>
<dbReference type="Pfam" id="PF02518">
    <property type="entry name" value="HATPase_c"/>
    <property type="match status" value="1"/>
</dbReference>
<dbReference type="SUPFAM" id="SSF47384">
    <property type="entry name" value="Homodimeric domain of signal transducing histidine kinase"/>
    <property type="match status" value="1"/>
</dbReference>